<gene>
    <name evidence="3" type="ORF">CLAC_04485</name>
</gene>
<evidence type="ECO:0000256" key="2">
    <source>
        <dbReference type="SAM" id="Phobius"/>
    </source>
</evidence>
<dbReference type="RefSeq" id="WP_053411861.1">
    <property type="nucleotide sequence ID" value="NZ_CP006841.1"/>
</dbReference>
<proteinExistence type="predicted"/>
<dbReference type="AlphaFoldDB" id="A0A0K2H388"/>
<feature type="transmembrane region" description="Helical" evidence="2">
    <location>
        <begin position="119"/>
        <end position="139"/>
    </location>
</feature>
<dbReference type="EMBL" id="CP006841">
    <property type="protein sequence ID" value="ALA68497.1"/>
    <property type="molecule type" value="Genomic_DNA"/>
</dbReference>
<keyword evidence="2" id="KW-0472">Membrane</keyword>
<reference evidence="3 4" key="1">
    <citation type="submission" date="2013-10" db="EMBL/GenBank/DDBJ databases">
        <title>Complete genome sequence of Corynebacterium lactis DSM 45799(T), isolated from raw cow milk.</title>
        <authorList>
            <person name="Ruckert C."/>
            <person name="Albersmeier A."/>
            <person name="Lipski A."/>
            <person name="Kalinowski J."/>
        </authorList>
    </citation>
    <scope>NUCLEOTIDE SEQUENCE [LARGE SCALE GENOMIC DNA]</scope>
    <source>
        <strain evidence="3 4">RW2-5</strain>
    </source>
</reference>
<feature type="transmembrane region" description="Helical" evidence="2">
    <location>
        <begin position="145"/>
        <end position="167"/>
    </location>
</feature>
<sequence length="168" mass="18315">MISLMENKPGAKQRQVAEADQISPVDARAALKELSAIDPSLVDGESEKNRVRTSYHPAYVGVASILFGVCTGLIVWGTAWSFVPLAALALVIAVYELRFRKRAVRLALRQDPFAADPRATYRSFAYLVPMWIIIIAGTLTDENLVLSVLLGTLAAGLTLLAFVKGWLD</sequence>
<evidence type="ECO:0000256" key="1">
    <source>
        <dbReference type="SAM" id="MobiDB-lite"/>
    </source>
</evidence>
<keyword evidence="2" id="KW-0812">Transmembrane</keyword>
<name>A0A0K2H388_9CORY</name>
<evidence type="ECO:0000313" key="4">
    <source>
        <dbReference type="Proteomes" id="UP000058446"/>
    </source>
</evidence>
<feature type="region of interest" description="Disordered" evidence="1">
    <location>
        <begin position="1"/>
        <end position="20"/>
    </location>
</feature>
<dbReference type="Proteomes" id="UP000058446">
    <property type="component" value="Chromosome"/>
</dbReference>
<dbReference type="STRING" id="1408189.CLAC_04485"/>
<feature type="transmembrane region" description="Helical" evidence="2">
    <location>
        <begin position="82"/>
        <end position="99"/>
    </location>
</feature>
<protein>
    <submittedName>
        <fullName evidence="3">Uncharacterized protein</fullName>
    </submittedName>
</protein>
<keyword evidence="2" id="KW-1133">Transmembrane helix</keyword>
<evidence type="ECO:0000313" key="3">
    <source>
        <dbReference type="EMBL" id="ALA68497.1"/>
    </source>
</evidence>
<feature type="transmembrane region" description="Helical" evidence="2">
    <location>
        <begin position="58"/>
        <end position="76"/>
    </location>
</feature>
<dbReference type="PATRIC" id="fig|1408189.4.peg.896"/>
<accession>A0A0K2H388</accession>
<organism evidence="3 4">
    <name type="scientific">Corynebacterium lactis RW2-5</name>
    <dbReference type="NCBI Taxonomy" id="1408189"/>
    <lineage>
        <taxon>Bacteria</taxon>
        <taxon>Bacillati</taxon>
        <taxon>Actinomycetota</taxon>
        <taxon>Actinomycetes</taxon>
        <taxon>Mycobacteriales</taxon>
        <taxon>Corynebacteriaceae</taxon>
        <taxon>Corynebacterium</taxon>
    </lineage>
</organism>
<dbReference type="KEGG" id="clw:CLAC_04485"/>
<keyword evidence="4" id="KW-1185">Reference proteome</keyword>